<dbReference type="PIRSF" id="PIRSF015617">
    <property type="entry name" value="Adensltrnsf_CobA"/>
    <property type="match status" value="1"/>
</dbReference>
<dbReference type="Gene3D" id="3.40.50.300">
    <property type="entry name" value="P-loop containing nucleotide triphosphate hydrolases"/>
    <property type="match status" value="1"/>
</dbReference>
<keyword evidence="2" id="KW-1185">Reference proteome</keyword>
<dbReference type="SUPFAM" id="SSF52540">
    <property type="entry name" value="P-loop containing nucleoside triphosphate hydrolases"/>
    <property type="match status" value="1"/>
</dbReference>
<dbReference type="GO" id="GO:0005524">
    <property type="term" value="F:ATP binding"/>
    <property type="evidence" value="ECO:0007669"/>
    <property type="project" value="InterPro"/>
</dbReference>
<protein>
    <submittedName>
        <fullName evidence="1">Cobinamide adenolsyltransferase</fullName>
    </submittedName>
</protein>
<organism evidence="1 2">
    <name type="scientific">Pseudothermotoga hypogea DSM 11164 = NBRC 106472</name>
    <dbReference type="NCBI Taxonomy" id="1123384"/>
    <lineage>
        <taxon>Bacteria</taxon>
        <taxon>Thermotogati</taxon>
        <taxon>Thermotogota</taxon>
        <taxon>Thermotogae</taxon>
        <taxon>Thermotogales</taxon>
        <taxon>Thermotogaceae</taxon>
        <taxon>Pseudothermotoga</taxon>
    </lineage>
</organism>
<dbReference type="PaxDb" id="1123384-AJ81_01035"/>
<dbReference type="AlphaFoldDB" id="A0A0X1KP73"/>
<proteinExistence type="predicted"/>
<evidence type="ECO:0000313" key="1">
    <source>
        <dbReference type="EMBL" id="AJC73014.1"/>
    </source>
</evidence>
<dbReference type="GO" id="GO:0008817">
    <property type="term" value="F:corrinoid adenosyltransferase activity"/>
    <property type="evidence" value="ECO:0007669"/>
    <property type="project" value="InterPro"/>
</dbReference>
<dbReference type="PANTHER" id="PTHR46638:SF1">
    <property type="entry name" value="CORRINOID ADENOSYLTRANSFERASE"/>
    <property type="match status" value="1"/>
</dbReference>
<name>A0A0X1KP73_9THEM</name>
<gene>
    <name evidence="1" type="ORF">AJ81_01035</name>
</gene>
<dbReference type="Proteomes" id="UP000077469">
    <property type="component" value="Chromosome"/>
</dbReference>
<keyword evidence="1" id="KW-0808">Transferase</keyword>
<dbReference type="RefSeq" id="WP_031503263.1">
    <property type="nucleotide sequence ID" value="NC_022795.1"/>
</dbReference>
<dbReference type="NCBIfam" id="TIGR00708">
    <property type="entry name" value="cobA"/>
    <property type="match status" value="1"/>
</dbReference>
<reference evidence="1 2" key="1">
    <citation type="submission" date="2014-01" db="EMBL/GenBank/DDBJ databases">
        <title>Genome sequencing of Thermotog hypogea.</title>
        <authorList>
            <person name="Zhang X."/>
            <person name="Alvare G."/>
            <person name="Fristensky B."/>
            <person name="Chen L."/>
            <person name="Suen T."/>
            <person name="Chen Q."/>
            <person name="Ma K."/>
        </authorList>
    </citation>
    <scope>NUCLEOTIDE SEQUENCE [LARGE SCALE GENOMIC DNA]</scope>
    <source>
        <strain evidence="1 2">DSM 11164</strain>
    </source>
</reference>
<dbReference type="EMBL" id="CP007141">
    <property type="protein sequence ID" value="AJC73014.1"/>
    <property type="molecule type" value="Genomic_DNA"/>
</dbReference>
<dbReference type="OrthoDB" id="9810309at2"/>
<dbReference type="PATRIC" id="fig|1123384.7.peg.205"/>
<dbReference type="KEGG" id="phy:AJ81_01035"/>
<dbReference type="Pfam" id="PF02572">
    <property type="entry name" value="CobA_CobO_BtuR"/>
    <property type="match status" value="1"/>
</dbReference>
<dbReference type="GO" id="GO:0009236">
    <property type="term" value="P:cobalamin biosynthetic process"/>
    <property type="evidence" value="ECO:0007669"/>
    <property type="project" value="InterPro"/>
</dbReference>
<dbReference type="STRING" id="1123384.AJ81_01035"/>
<dbReference type="CDD" id="cd00561">
    <property type="entry name" value="CobA_ACA"/>
    <property type="match status" value="1"/>
</dbReference>
<sequence>MGYVHVYTGNGKGKTTAALGLVLRALGHKMKVYVAQFLKGMDYGELHSLQCFENVTLERFGRPKFIHGEPDEEDTKLAKQGLNRCREVVSSGEYDIVVMDEANVAVYLGLFNVQDLLDVVSNRHERTELIITGRYAPPELIDVADLVTEMVEVKHYYSRGIQARKGIEY</sequence>
<dbReference type="InterPro" id="IPR003724">
    <property type="entry name" value="CblAdoTrfase_CobA"/>
</dbReference>
<dbReference type="PANTHER" id="PTHR46638">
    <property type="entry name" value="CORRINOID ADENOSYLTRANSFERASE"/>
    <property type="match status" value="1"/>
</dbReference>
<dbReference type="InterPro" id="IPR027417">
    <property type="entry name" value="P-loop_NTPase"/>
</dbReference>
<dbReference type="NCBIfam" id="NF004637">
    <property type="entry name" value="PRK05986.1"/>
    <property type="match status" value="1"/>
</dbReference>
<accession>A0A0X1KP73</accession>
<evidence type="ECO:0000313" key="2">
    <source>
        <dbReference type="Proteomes" id="UP000077469"/>
    </source>
</evidence>